<gene>
    <name evidence="1" type="ORF">G3I50_06665</name>
</gene>
<comment type="caution">
    <text evidence="1">The sequence shown here is derived from an EMBL/GenBank/DDBJ whole genome shotgun (WGS) entry which is preliminary data.</text>
</comment>
<protein>
    <submittedName>
        <fullName evidence="1">Uncharacterized protein</fullName>
    </submittedName>
</protein>
<sequence>MTRSTRTDDQLKGDVTASAKLARQITSDPMSTPADRNLANLLHESINNNLDELDRRK</sequence>
<reference evidence="1 2" key="1">
    <citation type="submission" date="2020-01" db="EMBL/GenBank/DDBJ databases">
        <title>Insect and environment-associated Actinomycetes.</title>
        <authorList>
            <person name="Currrie C."/>
            <person name="Chevrette M."/>
            <person name="Carlson C."/>
            <person name="Stubbendieck R."/>
            <person name="Wendt-Pienkowski E."/>
        </authorList>
    </citation>
    <scope>NUCLEOTIDE SEQUENCE [LARGE SCALE GENOMIC DNA]</scope>
    <source>
        <strain evidence="1 2">SID7590</strain>
    </source>
</reference>
<dbReference type="AlphaFoldDB" id="A0A7K3RRW1"/>
<evidence type="ECO:0000313" key="1">
    <source>
        <dbReference type="EMBL" id="NEC17945.1"/>
    </source>
</evidence>
<organism evidence="1 2">
    <name type="scientific">Streptomyces parvus</name>
    <dbReference type="NCBI Taxonomy" id="66428"/>
    <lineage>
        <taxon>Bacteria</taxon>
        <taxon>Bacillati</taxon>
        <taxon>Actinomycetota</taxon>
        <taxon>Actinomycetes</taxon>
        <taxon>Kitasatosporales</taxon>
        <taxon>Streptomycetaceae</taxon>
        <taxon>Streptomyces</taxon>
    </lineage>
</organism>
<dbReference type="EMBL" id="JAAGMP010000314">
    <property type="protein sequence ID" value="NEC17945.1"/>
    <property type="molecule type" value="Genomic_DNA"/>
</dbReference>
<accession>A0A7K3RRW1</accession>
<dbReference type="Proteomes" id="UP000469670">
    <property type="component" value="Unassembled WGS sequence"/>
</dbReference>
<proteinExistence type="predicted"/>
<dbReference type="RefSeq" id="WP_164200608.1">
    <property type="nucleotide sequence ID" value="NZ_JAAGMP010000314.1"/>
</dbReference>
<evidence type="ECO:0000313" key="2">
    <source>
        <dbReference type="Proteomes" id="UP000469670"/>
    </source>
</evidence>
<name>A0A7K3RRW1_9ACTN</name>